<proteinExistence type="predicted"/>
<organism evidence="1 2">
    <name type="scientific">Formosimonas limnophila</name>
    <dbReference type="NCBI Taxonomy" id="1384487"/>
    <lineage>
        <taxon>Bacteria</taxon>
        <taxon>Pseudomonadati</taxon>
        <taxon>Pseudomonadota</taxon>
        <taxon>Betaproteobacteria</taxon>
        <taxon>Burkholderiales</taxon>
        <taxon>Burkholderiaceae</taxon>
        <taxon>Formosimonas</taxon>
    </lineage>
</organism>
<evidence type="ECO:0000313" key="2">
    <source>
        <dbReference type="Proteomes" id="UP000614287"/>
    </source>
</evidence>
<evidence type="ECO:0000313" key="1">
    <source>
        <dbReference type="EMBL" id="GHA64790.1"/>
    </source>
</evidence>
<name>A0A8J3CLB6_9BURK</name>
<accession>A0A8J3CLB6</accession>
<evidence type="ECO:0008006" key="3">
    <source>
        <dbReference type="Google" id="ProtNLM"/>
    </source>
</evidence>
<dbReference type="AlphaFoldDB" id="A0A8J3CLB6"/>
<sequence length="329" mass="37755">METMERILIIGNGFDLDLGLKTSYQDFLKSAVFTTLIKEQNGLARYLYIKNTIQNWVDVEHELKNYANDLYNKPEALLSFLNFDPSASNRIPSFKTNLKKEFVALKEALCTHLNDEQMKEKIIDSNASRILKYGTLFNDQGKYHDFNWSIEKKGFDSIYSFNYTNSLENYTGRTDGGHAVEPFFIHGSLNQNNIVFGVEDDSVPEECNFLLKSDHAAFGGAPDLLLSISEESKEFHFFGCSQGDTDNAHFENFFSALAKTPNAMNKSTIKHHLLFYVYGQSGYQTIRNRILHLTIGQLARFKLNQKVTFYDIKKNVMIDQNYLNQLSTD</sequence>
<dbReference type="Proteomes" id="UP000614287">
    <property type="component" value="Unassembled WGS sequence"/>
</dbReference>
<keyword evidence="2" id="KW-1185">Reference proteome</keyword>
<reference evidence="1" key="2">
    <citation type="submission" date="2020-09" db="EMBL/GenBank/DDBJ databases">
        <authorList>
            <person name="Sun Q."/>
            <person name="Kim S."/>
        </authorList>
    </citation>
    <scope>NUCLEOTIDE SEQUENCE</scope>
    <source>
        <strain evidence="1">KCTC 32501</strain>
    </source>
</reference>
<reference evidence="1" key="1">
    <citation type="journal article" date="2014" name="Int. J. Syst. Evol. Microbiol.">
        <title>Complete genome sequence of Corynebacterium casei LMG S-19264T (=DSM 44701T), isolated from a smear-ripened cheese.</title>
        <authorList>
            <consortium name="US DOE Joint Genome Institute (JGI-PGF)"/>
            <person name="Walter F."/>
            <person name="Albersmeier A."/>
            <person name="Kalinowski J."/>
            <person name="Ruckert C."/>
        </authorList>
    </citation>
    <scope>NUCLEOTIDE SEQUENCE</scope>
    <source>
        <strain evidence="1">KCTC 32501</strain>
    </source>
</reference>
<dbReference type="Pfam" id="PF14253">
    <property type="entry name" value="AbiH"/>
    <property type="match status" value="1"/>
</dbReference>
<protein>
    <recommendedName>
        <fullName evidence="3">Bacteriophage abortive infection AbiH</fullName>
    </recommendedName>
</protein>
<comment type="caution">
    <text evidence="1">The sequence shown here is derived from an EMBL/GenBank/DDBJ whole genome shotgun (WGS) entry which is preliminary data.</text>
</comment>
<dbReference type="RefSeq" id="WP_189490350.1">
    <property type="nucleotide sequence ID" value="NZ_BMZG01000001.1"/>
</dbReference>
<dbReference type="InterPro" id="IPR025935">
    <property type="entry name" value="AbiH"/>
</dbReference>
<dbReference type="EMBL" id="BMZG01000001">
    <property type="protein sequence ID" value="GHA64790.1"/>
    <property type="molecule type" value="Genomic_DNA"/>
</dbReference>
<gene>
    <name evidence="1" type="ORF">GCM10009007_01500</name>
</gene>